<name>A0A927GPF7_STRGL</name>
<feature type="compositionally biased region" description="Pro residues" evidence="1">
    <location>
        <begin position="59"/>
        <end position="73"/>
    </location>
</feature>
<sequence length="83" mass="8707">MELLARKNRLFDAYARRSDLAETTPDAVDVSDAALARRIVEEEQQRMAGAPKGADPAPGTNPAPGANPAPDSAPAPRGDPDRA</sequence>
<evidence type="ECO:0000256" key="1">
    <source>
        <dbReference type="SAM" id="MobiDB-lite"/>
    </source>
</evidence>
<dbReference type="EMBL" id="JACWUS010000033">
    <property type="protein sequence ID" value="MBD2830611.1"/>
    <property type="molecule type" value="Genomic_DNA"/>
</dbReference>
<proteinExistence type="predicted"/>
<feature type="compositionally biased region" description="Low complexity" evidence="1">
    <location>
        <begin position="48"/>
        <end position="58"/>
    </location>
</feature>
<evidence type="ECO:0000313" key="2">
    <source>
        <dbReference type="EMBL" id="MBD2830611.1"/>
    </source>
</evidence>
<reference evidence="2" key="1">
    <citation type="journal article" date="2020" name="PLoS ONE">
        <title>Isolation and characterization of Streptomyces bacteriophages and Streptomyces strains encoding biosynthetic arsenals: Streptomyces strains and phages for antibiotic discovery.</title>
        <authorList>
            <person name="Montano E.T."/>
            <person name="Nideffer J.F."/>
            <person name="Brumage L."/>
            <person name="Erb M."/>
            <person name="Derman A.I."/>
            <person name="Davis J.P."/>
            <person name="Estrada E."/>
            <person name="Fu S."/>
            <person name="Le D."/>
            <person name="Vuppala A."/>
            <person name="Tran C."/>
            <person name="Luterstein E."/>
            <person name="Lakkaraju S."/>
            <person name="Panchagnula S."/>
            <person name="Ren C."/>
            <person name="Doan J."/>
            <person name="Tran S."/>
            <person name="Soriano J."/>
            <person name="Fujita Y."/>
            <person name="Gutala P."/>
            <person name="Fujii Q."/>
            <person name="Lee M."/>
            <person name="Bui A."/>
            <person name="Villarreal C."/>
            <person name="Shing S.R."/>
            <person name="Kim S."/>
            <person name="Freeman D."/>
            <person name="Racha V."/>
            <person name="Ho A."/>
            <person name="Kumar P."/>
            <person name="Falah K."/>
            <person name="Dawson T."/>
            <person name="Enustun E."/>
            <person name="Prichard A."/>
            <person name="Gomez A."/>
            <person name="Khanna K."/>
            <person name="Trigg S."/>
            <person name="Fernandez L."/>
            <person name="Pogliano K."/>
            <person name="Pogliano J."/>
        </authorList>
    </citation>
    <scope>NUCLEOTIDE SEQUENCE</scope>
    <source>
        <strain evidence="2">QF2</strain>
    </source>
</reference>
<organism evidence="2">
    <name type="scientific">Streptomyces globisporus</name>
    <dbReference type="NCBI Taxonomy" id="1908"/>
    <lineage>
        <taxon>Bacteria</taxon>
        <taxon>Bacillati</taxon>
        <taxon>Actinomycetota</taxon>
        <taxon>Actinomycetes</taxon>
        <taxon>Kitasatosporales</taxon>
        <taxon>Streptomycetaceae</taxon>
        <taxon>Streptomyces</taxon>
    </lineage>
</organism>
<accession>A0A927GPF7</accession>
<feature type="region of interest" description="Disordered" evidence="1">
    <location>
        <begin position="41"/>
        <end position="83"/>
    </location>
</feature>
<dbReference type="AlphaFoldDB" id="A0A927GPF7"/>
<protein>
    <submittedName>
        <fullName evidence="2">Uncharacterized protein</fullName>
    </submittedName>
</protein>
<gene>
    <name evidence="2" type="ORF">ID875_30385</name>
</gene>
<comment type="caution">
    <text evidence="2">The sequence shown here is derived from an EMBL/GenBank/DDBJ whole genome shotgun (WGS) entry which is preliminary data.</text>
</comment>